<reference evidence="4" key="1">
    <citation type="submission" date="2018-04" db="EMBL/GenBank/DDBJ databases">
        <title>Draft genome sequence of the Candidatus Spirobacillus cienkowskii, a pathogen of freshwater Daphnia species, reconstructed from hemolymph metagenomic reads.</title>
        <authorList>
            <person name="Bresciani L."/>
            <person name="Lemos L.N."/>
            <person name="Wale N."/>
            <person name="Lin J.Y."/>
            <person name="Fernandes G.R."/>
            <person name="Duffy M.A."/>
            <person name="Rodrigues J.M."/>
        </authorList>
    </citation>
    <scope>NUCLEOTIDE SEQUENCE [LARGE SCALE GENOMIC DNA]</scope>
    <source>
        <strain evidence="4">Binning01</strain>
    </source>
</reference>
<dbReference type="GO" id="GO:0003677">
    <property type="term" value="F:DNA binding"/>
    <property type="evidence" value="ECO:0007669"/>
    <property type="project" value="InterPro"/>
</dbReference>
<dbReference type="Gene3D" id="3.40.1350.60">
    <property type="match status" value="1"/>
</dbReference>
<evidence type="ECO:0000256" key="1">
    <source>
        <dbReference type="HAMAP-Rule" id="MF_00095"/>
    </source>
</evidence>
<dbReference type="InterPro" id="IPR040452">
    <property type="entry name" value="SfsA_C"/>
</dbReference>
<dbReference type="InterPro" id="IPR041465">
    <property type="entry name" value="SfsA_N"/>
</dbReference>
<dbReference type="AlphaFoldDB" id="A0A369KP80"/>
<dbReference type="Gene3D" id="2.40.50.580">
    <property type="match status" value="1"/>
</dbReference>
<name>A0A369KP80_9BACT</name>
<sequence length="256" mass="30129">MFILKYQNELIKSKFLKRYKRFFVDVKLKSDEVLTVHCANSGSMRSCLIENTPAYILDSLNPKRKLRYSLELLQLEDGLACLNTSRANQFIEQLLSMTINKNKQRVFQECLFPYEEFQLWETFKREAVFTKETRFDFCLLSKKHDKKCWIEVKSVSLKINNCWAFPDAVTERGQKHIKDLMNAKKNGDDAWLFFVMMRGNDVDEIVLKNNFRTAHEIDPLYSNLLKEAIMCGVKVALVVPKISVQGFMLRKFFIIH</sequence>
<dbReference type="PANTHER" id="PTHR30545">
    <property type="entry name" value="SUGAR FERMENTATION STIMULATION PROTEIN A"/>
    <property type="match status" value="1"/>
</dbReference>
<proteinExistence type="inferred from homology"/>
<evidence type="ECO:0000313" key="5">
    <source>
        <dbReference type="Proteomes" id="UP000253934"/>
    </source>
</evidence>
<keyword evidence="5" id="KW-1185">Reference proteome</keyword>
<protein>
    <recommendedName>
        <fullName evidence="1">Sugar fermentation stimulation protein homolog</fullName>
    </recommendedName>
</protein>
<dbReference type="Proteomes" id="UP000253934">
    <property type="component" value="Unassembled WGS sequence"/>
</dbReference>
<dbReference type="CDD" id="cd22359">
    <property type="entry name" value="SfsA-like_bacterial"/>
    <property type="match status" value="1"/>
</dbReference>
<evidence type="ECO:0000259" key="2">
    <source>
        <dbReference type="Pfam" id="PF03749"/>
    </source>
</evidence>
<gene>
    <name evidence="1 4" type="primary">sfsA</name>
    <name evidence="4" type="ORF">DCC88_11545</name>
</gene>
<feature type="domain" description="SfsA N-terminal OB" evidence="3">
    <location>
        <begin position="16"/>
        <end position="81"/>
    </location>
</feature>
<dbReference type="Pfam" id="PF03749">
    <property type="entry name" value="SfsA"/>
    <property type="match status" value="1"/>
</dbReference>
<dbReference type="HAMAP" id="MF_00095">
    <property type="entry name" value="SfsA"/>
    <property type="match status" value="1"/>
</dbReference>
<dbReference type="EMBL" id="QOVW01000099">
    <property type="protein sequence ID" value="RDB35170.1"/>
    <property type="molecule type" value="Genomic_DNA"/>
</dbReference>
<comment type="caution">
    <text evidence="4">The sequence shown here is derived from an EMBL/GenBank/DDBJ whole genome shotgun (WGS) entry which is preliminary data.</text>
</comment>
<dbReference type="PANTHER" id="PTHR30545:SF2">
    <property type="entry name" value="SUGAR FERMENTATION STIMULATION PROTEIN A"/>
    <property type="match status" value="1"/>
</dbReference>
<dbReference type="Pfam" id="PF17746">
    <property type="entry name" value="SfsA_N"/>
    <property type="match status" value="1"/>
</dbReference>
<organism evidence="4 5">
    <name type="scientific">Spirobacillus cienkowskii</name>
    <dbReference type="NCBI Taxonomy" id="495820"/>
    <lineage>
        <taxon>Bacteria</taxon>
        <taxon>Pseudomonadati</taxon>
        <taxon>Bdellovibrionota</taxon>
        <taxon>Oligoflexia</taxon>
        <taxon>Silvanigrellales</taxon>
        <taxon>Spirobacillus</taxon>
    </lineage>
</organism>
<accession>A0A369KP80</accession>
<dbReference type="InterPro" id="IPR005224">
    <property type="entry name" value="SfsA"/>
</dbReference>
<evidence type="ECO:0000259" key="3">
    <source>
        <dbReference type="Pfam" id="PF17746"/>
    </source>
</evidence>
<evidence type="ECO:0000313" key="4">
    <source>
        <dbReference type="EMBL" id="RDB35170.1"/>
    </source>
</evidence>
<comment type="similarity">
    <text evidence="1">Belongs to the SfsA family.</text>
</comment>
<feature type="domain" description="Sugar fermentation stimulation protein C-terminal" evidence="2">
    <location>
        <begin position="105"/>
        <end position="243"/>
    </location>
</feature>
<dbReference type="NCBIfam" id="TIGR00230">
    <property type="entry name" value="sfsA"/>
    <property type="match status" value="1"/>
</dbReference>